<dbReference type="PANTHER" id="PTHR39639">
    <property type="entry name" value="CHROMOSOME 16, WHOLE GENOME SHOTGUN SEQUENCE"/>
    <property type="match status" value="1"/>
</dbReference>
<dbReference type="EMBL" id="LOCL01000010">
    <property type="protein sequence ID" value="KUF20419.1"/>
    <property type="molecule type" value="Genomic_DNA"/>
</dbReference>
<comment type="caution">
    <text evidence="3">The sequence shown here is derived from an EMBL/GenBank/DDBJ whole genome shotgun (WGS) entry which is preliminary data.</text>
</comment>
<feature type="domain" description="GmrSD restriction endonucleases N-terminal" evidence="2">
    <location>
        <begin position="107"/>
        <end position="251"/>
    </location>
</feature>
<evidence type="ECO:0000256" key="1">
    <source>
        <dbReference type="SAM" id="MobiDB-lite"/>
    </source>
</evidence>
<proteinExistence type="predicted"/>
<evidence type="ECO:0000313" key="4">
    <source>
        <dbReference type="Proteomes" id="UP000054804"/>
    </source>
</evidence>
<dbReference type="AlphaFoldDB" id="A0A0W7XD38"/>
<dbReference type="Proteomes" id="UP000054804">
    <property type="component" value="Unassembled WGS sequence"/>
</dbReference>
<reference evidence="3 4" key="1">
    <citation type="submission" date="2015-12" db="EMBL/GenBank/DDBJ databases">
        <title>Draft genome sequence of Streptomyces silvensis ATCC 53525, a producer of novel hormone antagonists.</title>
        <authorList>
            <person name="Johnston C.W."/>
            <person name="Li Y."/>
            <person name="Magarvey N.A."/>
        </authorList>
    </citation>
    <scope>NUCLEOTIDE SEQUENCE [LARGE SCALE GENOMIC DNA]</scope>
    <source>
        <strain evidence="3 4">ATCC 53525</strain>
    </source>
</reference>
<protein>
    <recommendedName>
        <fullName evidence="2">GmrSD restriction endonucleases N-terminal domain-containing protein</fullName>
    </recommendedName>
</protein>
<dbReference type="PANTHER" id="PTHR39639:SF1">
    <property type="entry name" value="DUF262 DOMAIN-CONTAINING PROTEIN"/>
    <property type="match status" value="1"/>
</dbReference>
<keyword evidence="4" id="KW-1185">Reference proteome</keyword>
<evidence type="ECO:0000313" key="3">
    <source>
        <dbReference type="EMBL" id="KUF20419.1"/>
    </source>
</evidence>
<dbReference type="RefSeq" id="WP_058845457.1">
    <property type="nucleotide sequence ID" value="NZ_LOCL01000010.1"/>
</dbReference>
<dbReference type="InterPro" id="IPR004919">
    <property type="entry name" value="GmrSD_N"/>
</dbReference>
<accession>A0A0W7XD38</accession>
<dbReference type="OrthoDB" id="9787127at2"/>
<sequence length="435" mass="48503">MAGLEDSGSGRASGRGRAVGYQRYQFPAEDEEQLQPGLFPSLHGPVEVGGDGLPTGVELEQPADEESVAHGPDAARGADEILAPFRPESIRIETQTTTVDLLLSRLREGMIDLAPDFQRRAGIWTDVQQSRLIESLLLRIPISSFHMAQDEEDNWAVVDGIQRLTAIARFMDPDTVGMSPLRLRGLDYLGDFHGHGYQDLTGRLKIRLRETQLVVHIIQQGTPEAVKFNVFARINTGGMPLKPQEIRHALIGGPVRGFLADLAEDPAFGDATGNSVSNERMADREMVLRFLAFRLTDPARHTQRDFDQFLIGAMHLVNRLSDEEREDEALAFRKAMRCAAHVFGEHAFRKWRGGRGKSPINKALFETVAVNLANLNDHEREVLVASRDRVLDGFFELMKDWDFDRAISVATGDTKKVHTRFALMAQLFRGVVDGD</sequence>
<dbReference type="STRING" id="1765722.AT728_38730"/>
<name>A0A0W7XD38_9ACTN</name>
<organism evidence="3 4">
    <name type="scientific">Streptomyces silvensis</name>
    <dbReference type="NCBI Taxonomy" id="1765722"/>
    <lineage>
        <taxon>Bacteria</taxon>
        <taxon>Bacillati</taxon>
        <taxon>Actinomycetota</taxon>
        <taxon>Actinomycetes</taxon>
        <taxon>Kitasatosporales</taxon>
        <taxon>Streptomycetaceae</taxon>
        <taxon>Streptomyces</taxon>
    </lineage>
</organism>
<feature type="region of interest" description="Disordered" evidence="1">
    <location>
        <begin position="1"/>
        <end position="58"/>
    </location>
</feature>
<feature type="compositionally biased region" description="Low complexity" evidence="1">
    <location>
        <begin position="7"/>
        <end position="18"/>
    </location>
</feature>
<gene>
    <name evidence="3" type="ORF">AT728_38730</name>
</gene>
<evidence type="ECO:0000259" key="2">
    <source>
        <dbReference type="Pfam" id="PF03235"/>
    </source>
</evidence>
<dbReference type="Pfam" id="PF03235">
    <property type="entry name" value="GmrSD_N"/>
    <property type="match status" value="1"/>
</dbReference>